<protein>
    <submittedName>
        <fullName evidence="10">Zinc finger CCCH domain-containing protein 15</fullName>
    </submittedName>
</protein>
<dbReference type="InterPro" id="IPR036855">
    <property type="entry name" value="Znf_CCCH_sf"/>
</dbReference>
<evidence type="ECO:0000256" key="4">
    <source>
        <dbReference type="ARBA" id="ARBA00022833"/>
    </source>
</evidence>
<feature type="region of interest" description="Disordered" evidence="7">
    <location>
        <begin position="583"/>
        <end position="628"/>
    </location>
</feature>
<keyword evidence="3 5" id="KW-0863">Zinc-finger</keyword>
<evidence type="ECO:0000256" key="1">
    <source>
        <dbReference type="ARBA" id="ARBA00010043"/>
    </source>
</evidence>
<dbReference type="Pfam" id="PF16543">
    <property type="entry name" value="DFRP_C"/>
    <property type="match status" value="1"/>
</dbReference>
<evidence type="ECO:0000256" key="5">
    <source>
        <dbReference type="PROSITE-ProRule" id="PRU00723"/>
    </source>
</evidence>
<organism evidence="9 10">
    <name type="scientific">Macrostomum lignano</name>
    <dbReference type="NCBI Taxonomy" id="282301"/>
    <lineage>
        <taxon>Eukaryota</taxon>
        <taxon>Metazoa</taxon>
        <taxon>Spiralia</taxon>
        <taxon>Lophotrochozoa</taxon>
        <taxon>Platyhelminthes</taxon>
        <taxon>Rhabditophora</taxon>
        <taxon>Macrostomorpha</taxon>
        <taxon>Macrostomida</taxon>
        <taxon>Macrostomidae</taxon>
        <taxon>Macrostomum</taxon>
    </lineage>
</organism>
<evidence type="ECO:0000256" key="7">
    <source>
        <dbReference type="SAM" id="MobiDB-lite"/>
    </source>
</evidence>
<name>A0A1I8FV34_9PLAT</name>
<dbReference type="PANTHER" id="PTHR12681">
    <property type="entry name" value="ZINC FINGER-CONTAINING PROTEIN P48ZNF"/>
    <property type="match status" value="1"/>
</dbReference>
<dbReference type="GO" id="GO:0008270">
    <property type="term" value="F:zinc ion binding"/>
    <property type="evidence" value="ECO:0007669"/>
    <property type="project" value="UniProtKB-KW"/>
</dbReference>
<dbReference type="InterPro" id="IPR000571">
    <property type="entry name" value="Znf_CCCH"/>
</dbReference>
<proteinExistence type="inferred from homology"/>
<evidence type="ECO:0000313" key="10">
    <source>
        <dbReference type="WBParaSite" id="maker-unitig_9630-snap-gene-0.1-mRNA-1"/>
    </source>
</evidence>
<keyword evidence="9" id="KW-1185">Reference proteome</keyword>
<evidence type="ECO:0000313" key="9">
    <source>
        <dbReference type="Proteomes" id="UP000095280"/>
    </source>
</evidence>
<reference evidence="10" key="1">
    <citation type="submission" date="2016-11" db="UniProtKB">
        <authorList>
            <consortium name="WormBaseParasite"/>
        </authorList>
    </citation>
    <scope>IDENTIFICATION</scope>
</reference>
<dbReference type="WBParaSite" id="maker-unitig_9630-snap-gene-0.1-mRNA-1">
    <property type="protein sequence ID" value="maker-unitig_9630-snap-gene-0.1-mRNA-1"/>
    <property type="gene ID" value="maker-unitig_9630-snap-gene-0.1"/>
</dbReference>
<feature type="zinc finger region" description="C3H1-type" evidence="5">
    <location>
        <begin position="149"/>
        <end position="186"/>
    </location>
</feature>
<keyword evidence="2 5" id="KW-0479">Metal-binding</keyword>
<evidence type="ECO:0000256" key="3">
    <source>
        <dbReference type="ARBA" id="ARBA00022771"/>
    </source>
</evidence>
<feature type="domain" description="C3H1-type" evidence="8">
    <location>
        <begin position="149"/>
        <end position="186"/>
    </location>
</feature>
<dbReference type="PROSITE" id="PS50103">
    <property type="entry name" value="ZF_C3H1"/>
    <property type="match status" value="2"/>
</dbReference>
<feature type="coiled-coil region" evidence="6">
    <location>
        <begin position="30"/>
        <end position="59"/>
    </location>
</feature>
<dbReference type="AlphaFoldDB" id="A0A1I8FV34"/>
<dbReference type="Gene3D" id="4.10.1000.10">
    <property type="entry name" value="Zinc finger, CCCH-type"/>
    <property type="match status" value="1"/>
</dbReference>
<dbReference type="SUPFAM" id="SSF90229">
    <property type="entry name" value="CCCH zinc finger"/>
    <property type="match status" value="1"/>
</dbReference>
<feature type="domain" description="C3H1-type" evidence="8">
    <location>
        <begin position="74"/>
        <end position="101"/>
    </location>
</feature>
<sequence>DKTFGLKNKKGAKQQKFVQQVSKQVTLGNKSAREVEIAKQEKEAKKEEKKKQAAELNALFKPVAELQKVAHGVDPKSVLCQFFKQGKCTKGDKCKFSHDLSIARKTEKRSIYDGEGADKGAQDSMENWSQQQLEEVVNKKHGESERSLPPTTIICKYFLDAVEDNKYGWFWSCPNGEKCHYRHALPPGFVLKRDKKKMEEQREQISLEELIESERAALASRAGQTPVTLASFLAWKRRKRAERQAKASADKAKRQAEAAAGRVVGISGREMFEFRPEMGLDADDQDDDGGVAWDFRQRESEEDPEGAVREIRLEDLYEQDEEASECGAAASASAASEASAAGAVGGGDSNGAAGVVIDENLFADEDLDELDNIDKELDTLKYRMVTSLKYRTVTSLKYRTVTSLKYRTVTSLKYRMASTLKYQKASTLKYRMVTSLKYRTVTSLKYRTVTSLNYRTLTSLKYRTVTSLKHRTVTSLKHRTVTSLKYRTVTSLKYRTSASSSRRHGVRLVRPAKEAAWGFRLDRGSRHAGGFVVVSRIDSAGTGDFTAAFSKHELRCESNASSTTFSECYGSPHSSAINLQLPSRHSAESAAPRAGSPTPSFQRQQQLQQHHTIDPHHHHHQQQQQQQQQYFTFNARPRRMSVGYHNYVKQFQQPQQQSLAHRPLVHQLQQLGNRPLIASCSFEVLWFGFQDIFI</sequence>
<dbReference type="Pfam" id="PF00642">
    <property type="entry name" value="zf-CCCH"/>
    <property type="match status" value="1"/>
</dbReference>
<dbReference type="Gene3D" id="6.20.400.10">
    <property type="match status" value="1"/>
</dbReference>
<dbReference type="PANTHER" id="PTHR12681:SF0">
    <property type="entry name" value="ZINC FINGER CCCH DOMAIN-CONTAINING PROTEIN 15"/>
    <property type="match status" value="1"/>
</dbReference>
<evidence type="ECO:0000259" key="8">
    <source>
        <dbReference type="PROSITE" id="PS50103"/>
    </source>
</evidence>
<dbReference type="GO" id="GO:0002181">
    <property type="term" value="P:cytoplasmic translation"/>
    <property type="evidence" value="ECO:0007669"/>
    <property type="project" value="TreeGrafter"/>
</dbReference>
<keyword evidence="6" id="KW-0175">Coiled coil</keyword>
<dbReference type="SMART" id="SM00356">
    <property type="entry name" value="ZnF_C3H1"/>
    <property type="match status" value="2"/>
</dbReference>
<evidence type="ECO:0000256" key="2">
    <source>
        <dbReference type="ARBA" id="ARBA00022723"/>
    </source>
</evidence>
<feature type="zinc finger region" description="C3H1-type" evidence="5">
    <location>
        <begin position="74"/>
        <end position="101"/>
    </location>
</feature>
<dbReference type="GO" id="GO:0005829">
    <property type="term" value="C:cytosol"/>
    <property type="evidence" value="ECO:0007669"/>
    <property type="project" value="TreeGrafter"/>
</dbReference>
<dbReference type="GO" id="GO:0003729">
    <property type="term" value="F:mRNA binding"/>
    <property type="evidence" value="ECO:0007669"/>
    <property type="project" value="TreeGrafter"/>
</dbReference>
<comment type="similarity">
    <text evidence="1">Belongs to the ZC3H15/TMA46 family.</text>
</comment>
<evidence type="ECO:0000256" key="6">
    <source>
        <dbReference type="SAM" id="Coils"/>
    </source>
</evidence>
<dbReference type="InterPro" id="IPR032378">
    <property type="entry name" value="ZC3H15/TMA46_C"/>
</dbReference>
<dbReference type="Proteomes" id="UP000095280">
    <property type="component" value="Unplaced"/>
</dbReference>
<accession>A0A1I8FV34</accession>
<keyword evidence="4 5" id="KW-0862">Zinc</keyword>